<keyword evidence="3" id="KW-1185">Reference proteome</keyword>
<reference evidence="2" key="4">
    <citation type="journal article" date="2015" name="G3 (Bethesda)">
        <title>Genome sequences of three phytopathogenic species of the Magnaporthaceae family of fungi.</title>
        <authorList>
            <person name="Okagaki L.H."/>
            <person name="Nunes C.C."/>
            <person name="Sailsbery J."/>
            <person name="Clay B."/>
            <person name="Brown D."/>
            <person name="John T."/>
            <person name="Oh Y."/>
            <person name="Young N."/>
            <person name="Fitzgerald M."/>
            <person name="Haas B.J."/>
            <person name="Zeng Q."/>
            <person name="Young S."/>
            <person name="Adiconis X."/>
            <person name="Fan L."/>
            <person name="Levin J.Z."/>
            <person name="Mitchell T.K."/>
            <person name="Okubara P.A."/>
            <person name="Farman M.L."/>
            <person name="Kohn L.M."/>
            <person name="Birren B."/>
            <person name="Ma L.-J."/>
            <person name="Dean R.A."/>
        </authorList>
    </citation>
    <scope>NUCLEOTIDE SEQUENCE</scope>
    <source>
        <strain evidence="2">R3-111a-1</strain>
    </source>
</reference>
<dbReference type="HOGENOM" id="CLU_2794120_0_0_1"/>
<evidence type="ECO:0000313" key="2">
    <source>
        <dbReference type="EnsemblFungi" id="EJT77376"/>
    </source>
</evidence>
<dbReference type="RefSeq" id="XP_009223376.1">
    <property type="nucleotide sequence ID" value="XM_009225112.1"/>
</dbReference>
<name>J3P191_GAET3</name>
<sequence length="68" mass="7150">MSSPVRVTLAITPLAGSAGHSKLLLAISIDRESRSHPRHFALGKFQGPNTGALAWASKKPVQHIPLAG</sequence>
<reference evidence="3" key="1">
    <citation type="submission" date="2010-07" db="EMBL/GenBank/DDBJ databases">
        <title>The genome sequence of Gaeumannomyces graminis var. tritici strain R3-111a-1.</title>
        <authorList>
            <consortium name="The Broad Institute Genome Sequencing Platform"/>
            <person name="Ma L.-J."/>
            <person name="Dead R."/>
            <person name="Young S."/>
            <person name="Zeng Q."/>
            <person name="Koehrsen M."/>
            <person name="Alvarado L."/>
            <person name="Berlin A."/>
            <person name="Chapman S.B."/>
            <person name="Chen Z."/>
            <person name="Freedman E."/>
            <person name="Gellesch M."/>
            <person name="Goldberg J."/>
            <person name="Griggs A."/>
            <person name="Gujja S."/>
            <person name="Heilman E.R."/>
            <person name="Heiman D."/>
            <person name="Hepburn T."/>
            <person name="Howarth C."/>
            <person name="Jen D."/>
            <person name="Larson L."/>
            <person name="Mehta T."/>
            <person name="Neiman D."/>
            <person name="Pearson M."/>
            <person name="Roberts A."/>
            <person name="Saif S."/>
            <person name="Shea T."/>
            <person name="Shenoy N."/>
            <person name="Sisk P."/>
            <person name="Stolte C."/>
            <person name="Sykes S."/>
            <person name="Walk T."/>
            <person name="White J."/>
            <person name="Yandava C."/>
            <person name="Haas B."/>
            <person name="Nusbaum C."/>
            <person name="Birren B."/>
        </authorList>
    </citation>
    <scope>NUCLEOTIDE SEQUENCE [LARGE SCALE GENOMIC DNA]</scope>
    <source>
        <strain evidence="3">R3-111a-1</strain>
    </source>
</reference>
<dbReference type="AlphaFoldDB" id="J3P191"/>
<protein>
    <submittedName>
        <fullName evidence="1 2">Uncharacterized protein</fullName>
    </submittedName>
</protein>
<dbReference type="EnsemblFungi" id="EJT77376">
    <property type="protein sequence ID" value="EJT77376"/>
    <property type="gene ID" value="GGTG_07288"/>
</dbReference>
<accession>J3P191</accession>
<dbReference type="EMBL" id="GL385397">
    <property type="protein sequence ID" value="EJT77376.1"/>
    <property type="molecule type" value="Genomic_DNA"/>
</dbReference>
<reference evidence="1" key="3">
    <citation type="submission" date="2010-09" db="EMBL/GenBank/DDBJ databases">
        <title>Annotation of Gaeumannomyces graminis var. tritici R3-111a-1.</title>
        <authorList>
            <consortium name="The Broad Institute Genome Sequencing Platform"/>
            <person name="Ma L.-J."/>
            <person name="Dead R."/>
            <person name="Young S.K."/>
            <person name="Zeng Q."/>
            <person name="Gargeya S."/>
            <person name="Fitzgerald M."/>
            <person name="Haas B."/>
            <person name="Abouelleil A."/>
            <person name="Alvarado L."/>
            <person name="Arachchi H.M."/>
            <person name="Berlin A."/>
            <person name="Brown A."/>
            <person name="Chapman S.B."/>
            <person name="Chen Z."/>
            <person name="Dunbar C."/>
            <person name="Freedman E."/>
            <person name="Gearin G."/>
            <person name="Gellesch M."/>
            <person name="Goldberg J."/>
            <person name="Griggs A."/>
            <person name="Gujja S."/>
            <person name="Heiman D."/>
            <person name="Howarth C."/>
            <person name="Larson L."/>
            <person name="Lui A."/>
            <person name="MacDonald P.J.P."/>
            <person name="Mehta T."/>
            <person name="Montmayeur A."/>
            <person name="Murphy C."/>
            <person name="Neiman D."/>
            <person name="Pearson M."/>
            <person name="Priest M."/>
            <person name="Roberts A."/>
            <person name="Saif S."/>
            <person name="Shea T."/>
            <person name="Shenoy N."/>
            <person name="Sisk P."/>
            <person name="Stolte C."/>
            <person name="Sykes S."/>
            <person name="Yandava C."/>
            <person name="Wortman J."/>
            <person name="Nusbaum C."/>
            <person name="Birren B."/>
        </authorList>
    </citation>
    <scope>NUCLEOTIDE SEQUENCE</scope>
    <source>
        <strain evidence="1">R3-111a-1</strain>
    </source>
</reference>
<organism evidence="1">
    <name type="scientific">Gaeumannomyces tritici (strain R3-111a-1)</name>
    <name type="common">Wheat and barley take-all root rot fungus</name>
    <name type="synonym">Gaeumannomyces graminis var. tritici</name>
    <dbReference type="NCBI Taxonomy" id="644352"/>
    <lineage>
        <taxon>Eukaryota</taxon>
        <taxon>Fungi</taxon>
        <taxon>Dikarya</taxon>
        <taxon>Ascomycota</taxon>
        <taxon>Pezizomycotina</taxon>
        <taxon>Sordariomycetes</taxon>
        <taxon>Sordariomycetidae</taxon>
        <taxon>Magnaporthales</taxon>
        <taxon>Magnaporthaceae</taxon>
        <taxon>Gaeumannomyces</taxon>
    </lineage>
</organism>
<dbReference type="GeneID" id="20347746"/>
<proteinExistence type="predicted"/>
<reference evidence="1" key="2">
    <citation type="submission" date="2010-07" db="EMBL/GenBank/DDBJ databases">
        <authorList>
            <consortium name="The Broad Institute Genome Sequencing Platform"/>
            <consortium name="Broad Institute Genome Sequencing Center for Infectious Disease"/>
            <person name="Ma L.-J."/>
            <person name="Dead R."/>
            <person name="Young S."/>
            <person name="Zeng Q."/>
            <person name="Koehrsen M."/>
            <person name="Alvarado L."/>
            <person name="Berlin A."/>
            <person name="Chapman S.B."/>
            <person name="Chen Z."/>
            <person name="Freedman E."/>
            <person name="Gellesch M."/>
            <person name="Goldberg J."/>
            <person name="Griggs A."/>
            <person name="Gujja S."/>
            <person name="Heilman E.R."/>
            <person name="Heiman D."/>
            <person name="Hepburn T."/>
            <person name="Howarth C."/>
            <person name="Jen D."/>
            <person name="Larson L."/>
            <person name="Mehta T."/>
            <person name="Neiman D."/>
            <person name="Pearson M."/>
            <person name="Roberts A."/>
            <person name="Saif S."/>
            <person name="Shea T."/>
            <person name="Shenoy N."/>
            <person name="Sisk P."/>
            <person name="Stolte C."/>
            <person name="Sykes S."/>
            <person name="Walk T."/>
            <person name="White J."/>
            <person name="Yandava C."/>
            <person name="Haas B."/>
            <person name="Nusbaum C."/>
            <person name="Birren B."/>
        </authorList>
    </citation>
    <scope>NUCLEOTIDE SEQUENCE</scope>
    <source>
        <strain evidence="1">R3-111a-1</strain>
    </source>
</reference>
<evidence type="ECO:0000313" key="3">
    <source>
        <dbReference type="Proteomes" id="UP000006039"/>
    </source>
</evidence>
<reference evidence="2" key="5">
    <citation type="submission" date="2018-04" db="UniProtKB">
        <authorList>
            <consortium name="EnsemblFungi"/>
        </authorList>
    </citation>
    <scope>IDENTIFICATION</scope>
    <source>
        <strain evidence="2">R3-111a-1</strain>
    </source>
</reference>
<dbReference type="VEuPathDB" id="FungiDB:GGTG_07288"/>
<evidence type="ECO:0000313" key="1">
    <source>
        <dbReference type="EMBL" id="EJT77376.1"/>
    </source>
</evidence>
<dbReference type="Proteomes" id="UP000006039">
    <property type="component" value="Unassembled WGS sequence"/>
</dbReference>
<gene>
    <name evidence="2" type="primary">20347746</name>
    <name evidence="1" type="ORF">GGTG_07288</name>
</gene>